<reference evidence="1 2" key="1">
    <citation type="journal article" date="2019" name="Sci. Rep.">
        <title>Orb-weaving spider Araneus ventricosus genome elucidates the spidroin gene catalogue.</title>
        <authorList>
            <person name="Kono N."/>
            <person name="Nakamura H."/>
            <person name="Ohtoshi R."/>
            <person name="Moran D.A.P."/>
            <person name="Shinohara A."/>
            <person name="Yoshida Y."/>
            <person name="Fujiwara M."/>
            <person name="Mori M."/>
            <person name="Tomita M."/>
            <person name="Arakawa K."/>
        </authorList>
    </citation>
    <scope>NUCLEOTIDE SEQUENCE [LARGE SCALE GENOMIC DNA]</scope>
</reference>
<dbReference type="AlphaFoldDB" id="A0A4Y2FWT6"/>
<accession>A0A4Y2FWT6</accession>
<protein>
    <submittedName>
        <fullName evidence="1">Uncharacterized protein</fullName>
    </submittedName>
</protein>
<name>A0A4Y2FWT6_ARAVE</name>
<dbReference type="Proteomes" id="UP000499080">
    <property type="component" value="Unassembled WGS sequence"/>
</dbReference>
<organism evidence="1 2">
    <name type="scientific">Araneus ventricosus</name>
    <name type="common">Orbweaver spider</name>
    <name type="synonym">Epeira ventricosa</name>
    <dbReference type="NCBI Taxonomy" id="182803"/>
    <lineage>
        <taxon>Eukaryota</taxon>
        <taxon>Metazoa</taxon>
        <taxon>Ecdysozoa</taxon>
        <taxon>Arthropoda</taxon>
        <taxon>Chelicerata</taxon>
        <taxon>Arachnida</taxon>
        <taxon>Araneae</taxon>
        <taxon>Araneomorphae</taxon>
        <taxon>Entelegynae</taxon>
        <taxon>Araneoidea</taxon>
        <taxon>Araneidae</taxon>
        <taxon>Araneus</taxon>
    </lineage>
</organism>
<sequence>MTGTIVRQNACKIQIEKKEGEAKIVSDERSPDTSDTIQFAQWRDLPISHRSVATGGVGDLGEALRTNGRRCCLWYLLPNKRYISRDNVTCPTYAPRTQW</sequence>
<keyword evidence="2" id="KW-1185">Reference proteome</keyword>
<gene>
    <name evidence="1" type="ORF">AVEN_208101_1</name>
</gene>
<dbReference type="EMBL" id="BGPR01001112">
    <property type="protein sequence ID" value="GBM45783.1"/>
    <property type="molecule type" value="Genomic_DNA"/>
</dbReference>
<evidence type="ECO:0000313" key="1">
    <source>
        <dbReference type="EMBL" id="GBM45783.1"/>
    </source>
</evidence>
<proteinExistence type="predicted"/>
<evidence type="ECO:0000313" key="2">
    <source>
        <dbReference type="Proteomes" id="UP000499080"/>
    </source>
</evidence>
<comment type="caution">
    <text evidence="1">The sequence shown here is derived from an EMBL/GenBank/DDBJ whole genome shotgun (WGS) entry which is preliminary data.</text>
</comment>